<reference evidence="7 8" key="1">
    <citation type="submission" date="2014-07" db="EMBL/GenBank/DDBJ databases">
        <authorList>
            <person name="McCorrison J."/>
            <person name="Sanka R."/>
            <person name="Torralba M."/>
            <person name="Gillis M."/>
            <person name="Haft D.H."/>
            <person name="Methe B."/>
            <person name="Sutton G."/>
            <person name="Nelson K.E."/>
        </authorList>
    </citation>
    <scope>NUCLEOTIDE SEQUENCE [LARGE SCALE GENOMIC DNA]</scope>
    <source>
        <strain evidence="7 8">DNF00011</strain>
    </source>
</reference>
<dbReference type="InterPro" id="IPR014001">
    <property type="entry name" value="Helicase_ATP-bd"/>
</dbReference>
<name>A0A095ZLB8_9MICC</name>
<keyword evidence="2" id="KW-0378">Hydrolase</keyword>
<dbReference type="GO" id="GO:0005524">
    <property type="term" value="F:ATP binding"/>
    <property type="evidence" value="ECO:0007669"/>
    <property type="project" value="UniProtKB-KW"/>
</dbReference>
<sequence length="890" mass="101623">MGSWAGKVVAMSDKQVTVGDLVFADIDSNEFLKQLYANLLYNYGLHRLGLVDRQPYDVDLEAALRFADLLSKSTHPTNRDQHRVWAQEIALLCHILYSEDVRTKAYVPAIFTTLGNYPGLKQLGVTSDAGILDVAFNAYQAEYLTVPGDKSMKFFAPQKEIYDRLTDGKFSFSAPTSLGKSFIMRTFITNQIKSGVKANFAIIVPSKALINETRSKLIADLGEDLERHNYRIVSAAGDIVLEGDHNFIFVLTPERLLYLLIGKPAIEFEYVFFDESHKLSGKNSHAPFYYQTVTILQHRHRPPHFVFASPNIPNPEVFLRLVDPNSDENETNAVATQYSPVAQFKYLVNLHENSISSYNDHTQEFTHLASLQAQDATTQGVTRFVSESSRGSDHRGQTIVFHSARHHAVQAARDYAQGLADLNDKDLDALAKDIERDVHEDYYLSGLIRRGVSYHIGYLPPAIRERIEGLFREGKISTLFCTSTLLEGVNLPADNLVITTNKIGRAGMTAVDFKNLIGRVGRIEFNLYGNVFIIVGDQLASERQAKELLQANVPEQKLSVQTDSQIISKKMKQGVVADLQEGQIEFAKGDESYERYNMKRKFGLMLLRDITTGRQSLVREEFSDYLDDQTVSQIRESFAHREGQQDDDINVSVDQAESLTQAVRAGLKYPHISPDGKFNYDETLAFLQRLASFFKWRVYDPETLGKTDKYSNQLTMLRWYTVLLTQWMEGHGLRSIMNRALQYRLQQGTLYIKGQGEIRYENTLQHRNIVISEILKVLEDVILFSLSNYFLKFSNEYKKVHGVEQFDNDWYEYIEYGTTKQETILLQRLGFTRESATYIRTNVSNAIFLHEEKPYLNPILLESSNINVRKEANEIRYNVPEAFSMPDFMF</sequence>
<dbReference type="SUPFAM" id="SSF52540">
    <property type="entry name" value="P-loop containing nucleoside triphosphate hydrolases"/>
    <property type="match status" value="2"/>
</dbReference>
<dbReference type="InterPro" id="IPR011545">
    <property type="entry name" value="DEAD/DEAH_box_helicase_dom"/>
</dbReference>
<feature type="domain" description="Helicase ATP-binding" evidence="5">
    <location>
        <begin position="161"/>
        <end position="330"/>
    </location>
</feature>
<dbReference type="EMBL" id="JRNH01000032">
    <property type="protein sequence ID" value="KGF19397.1"/>
    <property type="molecule type" value="Genomic_DNA"/>
</dbReference>
<dbReference type="PROSITE" id="PS51192">
    <property type="entry name" value="HELICASE_ATP_BIND_1"/>
    <property type="match status" value="1"/>
</dbReference>
<dbReference type="AlphaFoldDB" id="A0A095ZLB8"/>
<keyword evidence="1" id="KW-0547">Nucleotide-binding</keyword>
<dbReference type="InterPro" id="IPR001650">
    <property type="entry name" value="Helicase_C-like"/>
</dbReference>
<dbReference type="GO" id="GO:0003676">
    <property type="term" value="F:nucleic acid binding"/>
    <property type="evidence" value="ECO:0007669"/>
    <property type="project" value="InterPro"/>
</dbReference>
<dbReference type="Pfam" id="PF00271">
    <property type="entry name" value="Helicase_C"/>
    <property type="match status" value="1"/>
</dbReference>
<dbReference type="InterPro" id="IPR050474">
    <property type="entry name" value="Hel308_SKI2-like"/>
</dbReference>
<protein>
    <submittedName>
        <fullName evidence="7">Helicase</fullName>
    </submittedName>
</protein>
<evidence type="ECO:0000313" key="8">
    <source>
        <dbReference type="Proteomes" id="UP000053528"/>
    </source>
</evidence>
<dbReference type="PROSITE" id="PS51194">
    <property type="entry name" value="HELICASE_CTER"/>
    <property type="match status" value="1"/>
</dbReference>
<dbReference type="InterPro" id="IPR027417">
    <property type="entry name" value="P-loop_NTPase"/>
</dbReference>
<evidence type="ECO:0000256" key="4">
    <source>
        <dbReference type="ARBA" id="ARBA00022840"/>
    </source>
</evidence>
<proteinExistence type="predicted"/>
<evidence type="ECO:0000259" key="6">
    <source>
        <dbReference type="PROSITE" id="PS51194"/>
    </source>
</evidence>
<dbReference type="GO" id="GO:0016787">
    <property type="term" value="F:hydrolase activity"/>
    <property type="evidence" value="ECO:0007669"/>
    <property type="project" value="UniProtKB-KW"/>
</dbReference>
<dbReference type="PANTHER" id="PTHR47961:SF6">
    <property type="entry name" value="DNA-DIRECTED DNA POLYMERASE"/>
    <property type="match status" value="1"/>
</dbReference>
<evidence type="ECO:0000256" key="3">
    <source>
        <dbReference type="ARBA" id="ARBA00022806"/>
    </source>
</evidence>
<evidence type="ECO:0000256" key="2">
    <source>
        <dbReference type="ARBA" id="ARBA00022801"/>
    </source>
</evidence>
<evidence type="ECO:0000313" key="7">
    <source>
        <dbReference type="EMBL" id="KGF19397.1"/>
    </source>
</evidence>
<keyword evidence="3 7" id="KW-0347">Helicase</keyword>
<evidence type="ECO:0000259" key="5">
    <source>
        <dbReference type="PROSITE" id="PS51192"/>
    </source>
</evidence>
<dbReference type="SMART" id="SM00487">
    <property type="entry name" value="DEXDc"/>
    <property type="match status" value="1"/>
</dbReference>
<dbReference type="Gene3D" id="3.40.50.300">
    <property type="entry name" value="P-loop containing nucleotide triphosphate hydrolases"/>
    <property type="match status" value="2"/>
</dbReference>
<comment type="caution">
    <text evidence="7">The sequence shown here is derived from an EMBL/GenBank/DDBJ whole genome shotgun (WGS) entry which is preliminary data.</text>
</comment>
<dbReference type="SMART" id="SM00490">
    <property type="entry name" value="HELICc"/>
    <property type="match status" value="1"/>
</dbReference>
<organism evidence="7 8">
    <name type="scientific">Pseudoglutamicibacter albus DNF00011</name>
    <dbReference type="NCBI Taxonomy" id="1401063"/>
    <lineage>
        <taxon>Bacteria</taxon>
        <taxon>Bacillati</taxon>
        <taxon>Actinomycetota</taxon>
        <taxon>Actinomycetes</taxon>
        <taxon>Micrococcales</taxon>
        <taxon>Micrococcaceae</taxon>
        <taxon>Pseudoglutamicibacter</taxon>
    </lineage>
</organism>
<dbReference type="Proteomes" id="UP000053528">
    <property type="component" value="Unassembled WGS sequence"/>
</dbReference>
<dbReference type="Pfam" id="PF00270">
    <property type="entry name" value="DEAD"/>
    <property type="match status" value="1"/>
</dbReference>
<accession>A0A095ZLB8</accession>
<feature type="domain" description="Helicase C-terminal" evidence="6">
    <location>
        <begin position="376"/>
        <end position="566"/>
    </location>
</feature>
<dbReference type="PANTHER" id="PTHR47961">
    <property type="entry name" value="DNA POLYMERASE THETA, PUTATIVE (AFU_ORTHOLOGUE AFUA_1G05260)-RELATED"/>
    <property type="match status" value="1"/>
</dbReference>
<evidence type="ECO:0000256" key="1">
    <source>
        <dbReference type="ARBA" id="ARBA00022741"/>
    </source>
</evidence>
<gene>
    <name evidence="7" type="ORF">HMPREF2128_09830</name>
</gene>
<keyword evidence="4" id="KW-0067">ATP-binding</keyword>
<dbReference type="GO" id="GO:0004386">
    <property type="term" value="F:helicase activity"/>
    <property type="evidence" value="ECO:0007669"/>
    <property type="project" value="UniProtKB-KW"/>
</dbReference>